<proteinExistence type="predicted"/>
<gene>
    <name evidence="2" type="primary">Q6WIH1</name>
</gene>
<feature type="compositionally biased region" description="Low complexity" evidence="1">
    <location>
        <begin position="30"/>
        <end position="40"/>
    </location>
</feature>
<feature type="region of interest" description="Disordered" evidence="1">
    <location>
        <begin position="1"/>
        <end position="49"/>
    </location>
</feature>
<dbReference type="EMBL" id="LR726467">
    <property type="protein sequence ID" value="VWO97710.1"/>
    <property type="molecule type" value="Genomic_DNA"/>
</dbReference>
<reference evidence="2" key="1">
    <citation type="submission" date="2019-10" db="EMBL/GenBank/DDBJ databases">
        <authorList>
            <person name="Nor Muhammad N."/>
        </authorList>
    </citation>
    <scope>NUCLEOTIDE SEQUENCE</scope>
</reference>
<dbReference type="EC" id="3.4.24.-" evidence="2"/>
<protein>
    <submittedName>
        <fullName evidence="2">Extracellular metalloproteinase 4 )</fullName>
        <ecNumber evidence="2">3.4.24.-</ecNumber>
    </submittedName>
</protein>
<evidence type="ECO:0000256" key="1">
    <source>
        <dbReference type="SAM" id="MobiDB-lite"/>
    </source>
</evidence>
<organism evidence="2">
    <name type="scientific">Ganoderma boninense</name>
    <dbReference type="NCBI Taxonomy" id="34458"/>
    <lineage>
        <taxon>Eukaryota</taxon>
        <taxon>Fungi</taxon>
        <taxon>Dikarya</taxon>
        <taxon>Basidiomycota</taxon>
        <taxon>Agaricomycotina</taxon>
        <taxon>Agaricomycetes</taxon>
        <taxon>Polyporales</taxon>
        <taxon>Polyporaceae</taxon>
        <taxon>Ganoderma</taxon>
    </lineage>
</organism>
<keyword evidence="2" id="KW-0378">Hydrolase</keyword>
<accession>A0A5K1JZ93</accession>
<name>A0A5K1JZ93_9APHY</name>
<feature type="compositionally biased region" description="Pro residues" evidence="1">
    <location>
        <begin position="1"/>
        <end position="17"/>
    </location>
</feature>
<sequence>MSSTPPPPPASPLPPPMTFSRSSSRRELFESTTSSATSPEPTTPAPGRRAQDLQVLLSSTAPAHSQELPVPQFDGALTFDTLGNGDNIFSSTLSESSVSAVPPLLDVGKYRRIAEHMGLRGEQADAAVSLAIMTPRSARVHIYSQVTQALNLITKFREVQVKNWEIPAKVKVHAHLIVRIALIAPIPFCYKDSLPLLVLRILMKEGFLSKDFETKHHQRADVVMKEVARHAGHVRSEIKLAVLASMNPDKYIDILTLTRTVSKACGKDLNITKEVLCAVAYLRGVTALQAEDRTAVALKADEKVWWGLLEHRVGETRARHNTVEARMRHLQDWLENDQVAYGRANAQQLAALLTEPAPLQTTVFEAQRRGTEELKKDLTRTL</sequence>
<evidence type="ECO:0000313" key="2">
    <source>
        <dbReference type="EMBL" id="VWO97710.1"/>
    </source>
</evidence>
<dbReference type="AlphaFoldDB" id="A0A5K1JZ93"/>
<dbReference type="GO" id="GO:0016787">
    <property type="term" value="F:hydrolase activity"/>
    <property type="evidence" value="ECO:0007669"/>
    <property type="project" value="UniProtKB-KW"/>
</dbReference>